<comment type="caution">
    <text evidence="1">The sequence shown here is derived from an EMBL/GenBank/DDBJ whole genome shotgun (WGS) entry which is preliminary data.</text>
</comment>
<gene>
    <name evidence="1" type="ORF">CEXT_669301</name>
</gene>
<protein>
    <submittedName>
        <fullName evidence="1">Uncharacterized protein</fullName>
    </submittedName>
</protein>
<dbReference type="Proteomes" id="UP001054945">
    <property type="component" value="Unassembled WGS sequence"/>
</dbReference>
<sequence length="111" mass="12401">MEAASFCAPTAPPIAPRAPGRIRSYCPITPTPYSSSRSSAEDDGHKFFLPRSDQFSEMVRVLATLEDFFSLSLSLSLSVLHMSLEAYRYGIGQDLVETFAQKIVFRQHNQL</sequence>
<dbReference type="EMBL" id="BPLR01008307">
    <property type="protein sequence ID" value="GIY23743.1"/>
    <property type="molecule type" value="Genomic_DNA"/>
</dbReference>
<dbReference type="AlphaFoldDB" id="A0AAV4RP56"/>
<name>A0AAV4RP56_CAEEX</name>
<organism evidence="1 2">
    <name type="scientific">Caerostris extrusa</name>
    <name type="common">Bark spider</name>
    <name type="synonym">Caerostris bankana</name>
    <dbReference type="NCBI Taxonomy" id="172846"/>
    <lineage>
        <taxon>Eukaryota</taxon>
        <taxon>Metazoa</taxon>
        <taxon>Ecdysozoa</taxon>
        <taxon>Arthropoda</taxon>
        <taxon>Chelicerata</taxon>
        <taxon>Arachnida</taxon>
        <taxon>Araneae</taxon>
        <taxon>Araneomorphae</taxon>
        <taxon>Entelegynae</taxon>
        <taxon>Araneoidea</taxon>
        <taxon>Araneidae</taxon>
        <taxon>Caerostris</taxon>
    </lineage>
</organism>
<evidence type="ECO:0000313" key="2">
    <source>
        <dbReference type="Proteomes" id="UP001054945"/>
    </source>
</evidence>
<accession>A0AAV4RP56</accession>
<keyword evidence="2" id="KW-1185">Reference proteome</keyword>
<reference evidence="1 2" key="1">
    <citation type="submission" date="2021-06" db="EMBL/GenBank/DDBJ databases">
        <title>Caerostris extrusa draft genome.</title>
        <authorList>
            <person name="Kono N."/>
            <person name="Arakawa K."/>
        </authorList>
    </citation>
    <scope>NUCLEOTIDE SEQUENCE [LARGE SCALE GENOMIC DNA]</scope>
</reference>
<proteinExistence type="predicted"/>
<evidence type="ECO:0000313" key="1">
    <source>
        <dbReference type="EMBL" id="GIY23743.1"/>
    </source>
</evidence>